<name>A0A6A1VT76_9ROSI</name>
<keyword evidence="2" id="KW-0560">Oxidoreductase</keyword>
<accession>A0A6A1VT76</accession>
<dbReference type="Gene3D" id="3.40.50.720">
    <property type="entry name" value="NAD(P)-binding Rossmann-like Domain"/>
    <property type="match status" value="2"/>
</dbReference>
<comment type="caution">
    <text evidence="5">The sequence shown here is derived from an EMBL/GenBank/DDBJ whole genome shotgun (WGS) entry which is preliminary data.</text>
</comment>
<dbReference type="PANTHER" id="PTHR10366:SF575">
    <property type="entry name" value="NAD-DEPENDENT EPIMERASE_DEHYDRATASE DOMAIN-CONTAINING PROTEIN"/>
    <property type="match status" value="1"/>
</dbReference>
<dbReference type="OrthoDB" id="2735536at2759"/>
<protein>
    <submittedName>
        <fullName evidence="5">Tetraketide alpha-pyrone reductase 1</fullName>
    </submittedName>
</protein>
<dbReference type="InterPro" id="IPR001509">
    <property type="entry name" value="Epimerase_deHydtase"/>
</dbReference>
<feature type="domain" description="NAD-dependent epimerase/dehydratase" evidence="4">
    <location>
        <begin position="59"/>
        <end position="153"/>
    </location>
</feature>
<proteinExistence type="predicted"/>
<organism evidence="5 6">
    <name type="scientific">Morella rubra</name>
    <name type="common">Chinese bayberry</name>
    <dbReference type="NCBI Taxonomy" id="262757"/>
    <lineage>
        <taxon>Eukaryota</taxon>
        <taxon>Viridiplantae</taxon>
        <taxon>Streptophyta</taxon>
        <taxon>Embryophyta</taxon>
        <taxon>Tracheophyta</taxon>
        <taxon>Spermatophyta</taxon>
        <taxon>Magnoliopsida</taxon>
        <taxon>eudicotyledons</taxon>
        <taxon>Gunneridae</taxon>
        <taxon>Pentapetalae</taxon>
        <taxon>rosids</taxon>
        <taxon>fabids</taxon>
        <taxon>Fagales</taxon>
        <taxon>Myricaceae</taxon>
        <taxon>Morella</taxon>
    </lineage>
</organism>
<sequence length="206" mass="22983">MCATDDPKKTQHLLALDGAKERLCLFKEDLLEEGSFDSAIDGCEGVFHTASPVLINVTDPQHWYKLSKILAEEAAWKFAKVNGIDMVTVNPGWVIGPLFQPTFNATVEPILKYVNRTTHARDERALDAVVPVWVDVRDTANAHVLAFENPSANGRYCLVGSTISCSKVMKILPEIFPNLILPDNSEDDHDEPLCQPTRCPRRRQKA</sequence>
<keyword evidence="6" id="KW-1185">Reference proteome</keyword>
<dbReference type="Pfam" id="PF01370">
    <property type="entry name" value="Epimerase"/>
    <property type="match status" value="1"/>
</dbReference>
<keyword evidence="1" id="KW-0521">NADP</keyword>
<dbReference type="InterPro" id="IPR050425">
    <property type="entry name" value="NAD(P)_dehydrat-like"/>
</dbReference>
<evidence type="ECO:0000256" key="1">
    <source>
        <dbReference type="ARBA" id="ARBA00022857"/>
    </source>
</evidence>
<dbReference type="InterPro" id="IPR036291">
    <property type="entry name" value="NAD(P)-bd_dom_sf"/>
</dbReference>
<evidence type="ECO:0000313" key="6">
    <source>
        <dbReference type="Proteomes" id="UP000516437"/>
    </source>
</evidence>
<dbReference type="PANTHER" id="PTHR10366">
    <property type="entry name" value="NAD DEPENDENT EPIMERASE/DEHYDRATASE"/>
    <property type="match status" value="1"/>
</dbReference>
<dbReference type="SUPFAM" id="SSF51735">
    <property type="entry name" value="NAD(P)-binding Rossmann-fold domains"/>
    <property type="match status" value="1"/>
</dbReference>
<evidence type="ECO:0000259" key="4">
    <source>
        <dbReference type="Pfam" id="PF01370"/>
    </source>
</evidence>
<dbReference type="GO" id="GO:0016616">
    <property type="term" value="F:oxidoreductase activity, acting on the CH-OH group of donors, NAD or NADP as acceptor"/>
    <property type="evidence" value="ECO:0007669"/>
    <property type="project" value="TreeGrafter"/>
</dbReference>
<dbReference type="EMBL" id="RXIC02000022">
    <property type="protein sequence ID" value="KAB1215236.1"/>
    <property type="molecule type" value="Genomic_DNA"/>
</dbReference>
<gene>
    <name evidence="5" type="ORF">CJ030_MR4G004167</name>
</gene>
<reference evidence="5 6" key="1">
    <citation type="journal article" date="2019" name="Plant Biotechnol. J.">
        <title>The red bayberry genome and genetic basis of sex determination.</title>
        <authorList>
            <person name="Jia H.M."/>
            <person name="Jia H.J."/>
            <person name="Cai Q.L."/>
            <person name="Wang Y."/>
            <person name="Zhao H.B."/>
            <person name="Yang W.F."/>
            <person name="Wang G.Y."/>
            <person name="Li Y.H."/>
            <person name="Zhan D.L."/>
            <person name="Shen Y.T."/>
            <person name="Niu Q.F."/>
            <person name="Chang L."/>
            <person name="Qiu J."/>
            <person name="Zhao L."/>
            <person name="Xie H.B."/>
            <person name="Fu W.Y."/>
            <person name="Jin J."/>
            <person name="Li X.W."/>
            <person name="Jiao Y."/>
            <person name="Zhou C.C."/>
            <person name="Tu T."/>
            <person name="Chai C.Y."/>
            <person name="Gao J.L."/>
            <person name="Fan L.J."/>
            <person name="van de Weg E."/>
            <person name="Wang J.Y."/>
            <person name="Gao Z.S."/>
        </authorList>
    </citation>
    <scope>NUCLEOTIDE SEQUENCE [LARGE SCALE GENOMIC DNA]</scope>
    <source>
        <tissue evidence="5">Leaves</tissue>
    </source>
</reference>
<dbReference type="Proteomes" id="UP000516437">
    <property type="component" value="Chromosome 4"/>
</dbReference>
<dbReference type="AlphaFoldDB" id="A0A6A1VT76"/>
<evidence type="ECO:0000256" key="2">
    <source>
        <dbReference type="ARBA" id="ARBA00023002"/>
    </source>
</evidence>
<evidence type="ECO:0000313" key="5">
    <source>
        <dbReference type="EMBL" id="KAB1215236.1"/>
    </source>
</evidence>
<feature type="region of interest" description="Disordered" evidence="3">
    <location>
        <begin position="187"/>
        <end position="206"/>
    </location>
</feature>
<evidence type="ECO:0000256" key="3">
    <source>
        <dbReference type="SAM" id="MobiDB-lite"/>
    </source>
</evidence>